<dbReference type="InterPro" id="IPR006202">
    <property type="entry name" value="Neur_chan_lig-bd"/>
</dbReference>
<evidence type="ECO:0000259" key="11">
    <source>
        <dbReference type="Pfam" id="PF02931"/>
    </source>
</evidence>
<keyword evidence="1" id="KW-0813">Transport</keyword>
<evidence type="ECO:0000313" key="13">
    <source>
        <dbReference type="Proteomes" id="UP001153269"/>
    </source>
</evidence>
<comment type="caution">
    <text evidence="12">The sequence shown here is derived from an EMBL/GenBank/DDBJ whole genome shotgun (WGS) entry which is preliminary data.</text>
</comment>
<evidence type="ECO:0000256" key="2">
    <source>
        <dbReference type="ARBA" id="ARBA00022475"/>
    </source>
</evidence>
<evidence type="ECO:0000256" key="7">
    <source>
        <dbReference type="ARBA" id="ARBA00023170"/>
    </source>
</evidence>
<reference evidence="12" key="1">
    <citation type="submission" date="2020-03" db="EMBL/GenBank/DDBJ databases">
        <authorList>
            <person name="Weist P."/>
        </authorList>
    </citation>
    <scope>NUCLEOTIDE SEQUENCE</scope>
</reference>
<gene>
    <name evidence="12" type="ORF">PLEPLA_LOCUS18211</name>
</gene>
<evidence type="ECO:0000256" key="10">
    <source>
        <dbReference type="ARBA" id="ARBA00034099"/>
    </source>
</evidence>
<organism evidence="12 13">
    <name type="scientific">Pleuronectes platessa</name>
    <name type="common">European plaice</name>
    <dbReference type="NCBI Taxonomy" id="8262"/>
    <lineage>
        <taxon>Eukaryota</taxon>
        <taxon>Metazoa</taxon>
        <taxon>Chordata</taxon>
        <taxon>Craniata</taxon>
        <taxon>Vertebrata</taxon>
        <taxon>Euteleostomi</taxon>
        <taxon>Actinopterygii</taxon>
        <taxon>Neopterygii</taxon>
        <taxon>Teleostei</taxon>
        <taxon>Neoteleostei</taxon>
        <taxon>Acanthomorphata</taxon>
        <taxon>Carangaria</taxon>
        <taxon>Pleuronectiformes</taxon>
        <taxon>Pleuronectoidei</taxon>
        <taxon>Pleuronectidae</taxon>
        <taxon>Pleuronectes</taxon>
    </lineage>
</organism>
<evidence type="ECO:0000256" key="6">
    <source>
        <dbReference type="ARBA" id="ARBA00023136"/>
    </source>
</evidence>
<sequence>MLVSFPLKASENGVSLPSQLAVPSSTGRASEVLRKLYRDLMVNYNRLERPVQNDSAPIVVDLGLTLLQIIDVELPTHSCHMRLGIFLYQEEPRAHCTSIRDMTPQPINDPQLQTFSRLSQALSVNLLSSQCSSCSSSHYGADTSPVAGLMPFHCPVQLSLCNGRSPELDYLCNLIVLQDEKNQVMITNAWLQLTWTDVYLSWNPESYPGVQNLRFPSHQIWVPDILLYNRSV</sequence>
<proteinExistence type="predicted"/>
<dbReference type="Proteomes" id="UP001153269">
    <property type="component" value="Unassembled WGS sequence"/>
</dbReference>
<dbReference type="InterPro" id="IPR006201">
    <property type="entry name" value="Neur_channel"/>
</dbReference>
<evidence type="ECO:0000256" key="1">
    <source>
        <dbReference type="ARBA" id="ARBA00022448"/>
    </source>
</evidence>
<dbReference type="PANTHER" id="PTHR18945">
    <property type="entry name" value="NEUROTRANSMITTER GATED ION CHANNEL"/>
    <property type="match status" value="1"/>
</dbReference>
<dbReference type="SUPFAM" id="SSF63712">
    <property type="entry name" value="Nicotinic receptor ligand binding domain-like"/>
    <property type="match status" value="2"/>
</dbReference>
<dbReference type="EMBL" id="CADEAL010001216">
    <property type="protein sequence ID" value="CAB1430229.1"/>
    <property type="molecule type" value="Genomic_DNA"/>
</dbReference>
<dbReference type="GO" id="GO:0004888">
    <property type="term" value="F:transmembrane signaling receptor activity"/>
    <property type="evidence" value="ECO:0007669"/>
    <property type="project" value="InterPro"/>
</dbReference>
<feature type="domain" description="Neurotransmitter-gated ion-channel ligand-binding" evidence="11">
    <location>
        <begin position="177"/>
        <end position="230"/>
    </location>
</feature>
<evidence type="ECO:0000256" key="9">
    <source>
        <dbReference type="ARBA" id="ARBA00023303"/>
    </source>
</evidence>
<keyword evidence="9" id="KW-0407">Ion channel</keyword>
<evidence type="ECO:0000256" key="3">
    <source>
        <dbReference type="ARBA" id="ARBA00022692"/>
    </source>
</evidence>
<evidence type="ECO:0000256" key="8">
    <source>
        <dbReference type="ARBA" id="ARBA00023286"/>
    </source>
</evidence>
<dbReference type="GO" id="GO:0045211">
    <property type="term" value="C:postsynaptic membrane"/>
    <property type="evidence" value="ECO:0007669"/>
    <property type="project" value="InterPro"/>
</dbReference>
<keyword evidence="3" id="KW-0812">Transmembrane</keyword>
<dbReference type="AlphaFoldDB" id="A0A9N7UH90"/>
<evidence type="ECO:0000256" key="5">
    <source>
        <dbReference type="ARBA" id="ARBA00023065"/>
    </source>
</evidence>
<dbReference type="Pfam" id="PF02931">
    <property type="entry name" value="Neur_chan_LBD"/>
    <property type="match status" value="2"/>
</dbReference>
<dbReference type="InterPro" id="IPR002394">
    <property type="entry name" value="Nicotinic_acetylcholine_rcpt"/>
</dbReference>
<comment type="subcellular location">
    <subcellularLocation>
        <location evidence="10">Synaptic cell membrane</location>
        <topology evidence="10">Multi-pass membrane protein</topology>
    </subcellularLocation>
</comment>
<dbReference type="PRINTS" id="PR00254">
    <property type="entry name" value="NICOTINICR"/>
</dbReference>
<evidence type="ECO:0000313" key="12">
    <source>
        <dbReference type="EMBL" id="CAB1430229.1"/>
    </source>
</evidence>
<keyword evidence="8" id="KW-1071">Ligand-gated ion channel</keyword>
<accession>A0A9N7UH90</accession>
<keyword evidence="7" id="KW-0675">Receptor</keyword>
<feature type="domain" description="Neurotransmitter-gated ion-channel ligand-binding" evidence="11">
    <location>
        <begin position="34"/>
        <end position="82"/>
    </location>
</feature>
<evidence type="ECO:0000256" key="4">
    <source>
        <dbReference type="ARBA" id="ARBA00023018"/>
    </source>
</evidence>
<dbReference type="GO" id="GO:0022848">
    <property type="term" value="F:acetylcholine-gated monoatomic cation-selective channel activity"/>
    <property type="evidence" value="ECO:0007669"/>
    <property type="project" value="InterPro"/>
</dbReference>
<keyword evidence="4" id="KW-0770">Synapse</keyword>
<name>A0A9N7UH90_PLEPL</name>
<keyword evidence="6" id="KW-0472">Membrane</keyword>
<keyword evidence="2" id="KW-1003">Cell membrane</keyword>
<dbReference type="InterPro" id="IPR036734">
    <property type="entry name" value="Neur_chan_lig-bd_sf"/>
</dbReference>
<dbReference type="Gene3D" id="2.70.170.10">
    <property type="entry name" value="Neurotransmitter-gated ion-channel ligand-binding domain"/>
    <property type="match status" value="2"/>
</dbReference>
<protein>
    <recommendedName>
        <fullName evidence="11">Neurotransmitter-gated ion-channel ligand-binding domain-containing protein</fullName>
    </recommendedName>
</protein>
<keyword evidence="13" id="KW-1185">Reference proteome</keyword>
<keyword evidence="5" id="KW-0406">Ion transport</keyword>